<accession>A0AAW8CZK1</accession>
<dbReference type="EMBL" id="JAUSRD010000015">
    <property type="protein sequence ID" value="MDP9895944.1"/>
    <property type="molecule type" value="Genomic_DNA"/>
</dbReference>
<sequence length="131" mass="14228">MNRSLVALSLVLALTLATSISSAKTYPYEPAIVTLQGTLLSGDGITPDDKKIKFPAIRLTEPISVPEDEPRDWPAEKGVVLLHLALDEKNMAAFKRLKGQPVKVTGKLFHSDNGNHQTNVLIFPVSITPAK</sequence>
<feature type="domain" description="DUF4431" evidence="2">
    <location>
        <begin position="82"/>
        <end position="126"/>
    </location>
</feature>
<dbReference type="Pfam" id="PF14485">
    <property type="entry name" value="DUF4431"/>
    <property type="match status" value="1"/>
</dbReference>
<evidence type="ECO:0000256" key="1">
    <source>
        <dbReference type="SAM" id="SignalP"/>
    </source>
</evidence>
<evidence type="ECO:0000313" key="4">
    <source>
        <dbReference type="Proteomes" id="UP001242045"/>
    </source>
</evidence>
<keyword evidence="1" id="KW-0732">Signal</keyword>
<dbReference type="InterPro" id="IPR027826">
    <property type="entry name" value="DUF4431"/>
</dbReference>
<gene>
    <name evidence="3" type="ORF">J2W31_005071</name>
</gene>
<dbReference type="RefSeq" id="WP_307503520.1">
    <property type="nucleotide sequence ID" value="NZ_JAUSRD010000015.1"/>
</dbReference>
<dbReference type="AlphaFoldDB" id="A0AAW8CZK1"/>
<name>A0AAW8CZK1_9BURK</name>
<evidence type="ECO:0000313" key="3">
    <source>
        <dbReference type="EMBL" id="MDP9895944.1"/>
    </source>
</evidence>
<organism evidence="3 4">
    <name type="scientific">Variovorax boronicumulans</name>
    <dbReference type="NCBI Taxonomy" id="436515"/>
    <lineage>
        <taxon>Bacteria</taxon>
        <taxon>Pseudomonadati</taxon>
        <taxon>Pseudomonadota</taxon>
        <taxon>Betaproteobacteria</taxon>
        <taxon>Burkholderiales</taxon>
        <taxon>Comamonadaceae</taxon>
        <taxon>Variovorax</taxon>
    </lineage>
</organism>
<proteinExistence type="predicted"/>
<evidence type="ECO:0000259" key="2">
    <source>
        <dbReference type="Pfam" id="PF14485"/>
    </source>
</evidence>
<dbReference type="Proteomes" id="UP001242045">
    <property type="component" value="Unassembled WGS sequence"/>
</dbReference>
<feature type="chain" id="PRO_5043981453" description="DUF4431 domain-containing protein" evidence="1">
    <location>
        <begin position="24"/>
        <end position="131"/>
    </location>
</feature>
<protein>
    <recommendedName>
        <fullName evidence="2">DUF4431 domain-containing protein</fullName>
    </recommendedName>
</protein>
<comment type="caution">
    <text evidence="3">The sequence shown here is derived from an EMBL/GenBank/DDBJ whole genome shotgun (WGS) entry which is preliminary data.</text>
</comment>
<feature type="signal peptide" evidence="1">
    <location>
        <begin position="1"/>
        <end position="23"/>
    </location>
</feature>
<reference evidence="3" key="1">
    <citation type="submission" date="2023-07" db="EMBL/GenBank/DDBJ databases">
        <title>Sorghum-associated microbial communities from plants grown in Nebraska, USA.</title>
        <authorList>
            <person name="Schachtman D."/>
        </authorList>
    </citation>
    <scope>NUCLEOTIDE SEQUENCE</scope>
    <source>
        <strain evidence="3">DS3754</strain>
    </source>
</reference>